<protein>
    <submittedName>
        <fullName evidence="1">Uncharacterized protein</fullName>
    </submittedName>
</protein>
<reference evidence="1" key="2">
    <citation type="journal article" date="2015" name="Data Brief">
        <title>Shoot transcriptome of the giant reed, Arundo donax.</title>
        <authorList>
            <person name="Barrero R.A."/>
            <person name="Guerrero F.D."/>
            <person name="Moolhuijzen P."/>
            <person name="Goolsby J.A."/>
            <person name="Tidwell J."/>
            <person name="Bellgard S.E."/>
            <person name="Bellgard M.I."/>
        </authorList>
    </citation>
    <scope>NUCLEOTIDE SEQUENCE</scope>
    <source>
        <tissue evidence="1">Shoot tissue taken approximately 20 cm above the soil surface</tissue>
    </source>
</reference>
<dbReference type="EMBL" id="GBRH01172114">
    <property type="protein sequence ID" value="JAE25782.1"/>
    <property type="molecule type" value="Transcribed_RNA"/>
</dbReference>
<reference evidence="1" key="1">
    <citation type="submission" date="2014-09" db="EMBL/GenBank/DDBJ databases">
        <authorList>
            <person name="Magalhaes I.L.F."/>
            <person name="Oliveira U."/>
            <person name="Santos F.R."/>
            <person name="Vidigal T.H.D.A."/>
            <person name="Brescovit A.D."/>
            <person name="Santos A.J."/>
        </authorList>
    </citation>
    <scope>NUCLEOTIDE SEQUENCE</scope>
    <source>
        <tissue evidence="1">Shoot tissue taken approximately 20 cm above the soil surface</tissue>
    </source>
</reference>
<sequence length="45" mass="5281">MFLDLHTISNNMFMIYSVENIDNVQAAALVTPHWRDHTDLRKNHA</sequence>
<name>A0A0A9GMS1_ARUDO</name>
<proteinExistence type="predicted"/>
<dbReference type="AlphaFoldDB" id="A0A0A9GMS1"/>
<evidence type="ECO:0000313" key="1">
    <source>
        <dbReference type="EMBL" id="JAE25782.1"/>
    </source>
</evidence>
<accession>A0A0A9GMS1</accession>
<organism evidence="1">
    <name type="scientific">Arundo donax</name>
    <name type="common">Giant reed</name>
    <name type="synonym">Donax arundinaceus</name>
    <dbReference type="NCBI Taxonomy" id="35708"/>
    <lineage>
        <taxon>Eukaryota</taxon>
        <taxon>Viridiplantae</taxon>
        <taxon>Streptophyta</taxon>
        <taxon>Embryophyta</taxon>
        <taxon>Tracheophyta</taxon>
        <taxon>Spermatophyta</taxon>
        <taxon>Magnoliopsida</taxon>
        <taxon>Liliopsida</taxon>
        <taxon>Poales</taxon>
        <taxon>Poaceae</taxon>
        <taxon>PACMAD clade</taxon>
        <taxon>Arundinoideae</taxon>
        <taxon>Arundineae</taxon>
        <taxon>Arundo</taxon>
    </lineage>
</organism>